<dbReference type="EMBL" id="BRXW01000688">
    <property type="protein sequence ID" value="GMH74013.1"/>
    <property type="molecule type" value="Genomic_DNA"/>
</dbReference>
<evidence type="ECO:0000256" key="1">
    <source>
        <dbReference type="SAM" id="MobiDB-lite"/>
    </source>
</evidence>
<proteinExistence type="predicted"/>
<sequence>MFRIATRRVLLSPAEIRRPFFSKITRSAKKMIGVELTETEKRDNQIDKVFDQVTANAPPGVKLFSKLFKPLVSKFVNMAAENQKEIQLLHDSARDLISRDSGLSSVLGADLQFSPPLQQFQSNVNGRTEATLQFQVIGKTQGMVMLSSRDGSISQLLVEVAGRHFDVGTKPPDSIKGKGGTGTTRFDIDDDDGEFMEADFKEKDK</sequence>
<keyword evidence="3" id="KW-1185">Reference proteome</keyword>
<evidence type="ECO:0000313" key="3">
    <source>
        <dbReference type="Proteomes" id="UP001165122"/>
    </source>
</evidence>
<dbReference type="Proteomes" id="UP001165122">
    <property type="component" value="Unassembled WGS sequence"/>
</dbReference>
<protein>
    <submittedName>
        <fullName evidence="2">Uncharacterized protein</fullName>
    </submittedName>
</protein>
<accession>A0A9W7ECT1</accession>
<gene>
    <name evidence="2" type="ORF">TrLO_g9742</name>
</gene>
<feature type="region of interest" description="Disordered" evidence="1">
    <location>
        <begin position="169"/>
        <end position="192"/>
    </location>
</feature>
<reference evidence="3" key="1">
    <citation type="journal article" date="2023" name="Commun. Biol.">
        <title>Genome analysis of Parmales, the sister group of diatoms, reveals the evolutionary specialization of diatoms from phago-mixotrophs to photoautotrophs.</title>
        <authorList>
            <person name="Ban H."/>
            <person name="Sato S."/>
            <person name="Yoshikawa S."/>
            <person name="Yamada K."/>
            <person name="Nakamura Y."/>
            <person name="Ichinomiya M."/>
            <person name="Sato N."/>
            <person name="Blanc-Mathieu R."/>
            <person name="Endo H."/>
            <person name="Kuwata A."/>
            <person name="Ogata H."/>
        </authorList>
    </citation>
    <scope>NUCLEOTIDE SEQUENCE [LARGE SCALE GENOMIC DNA]</scope>
    <source>
        <strain evidence="3">NIES 3700</strain>
    </source>
</reference>
<evidence type="ECO:0000313" key="2">
    <source>
        <dbReference type="EMBL" id="GMH74013.1"/>
    </source>
</evidence>
<dbReference type="OrthoDB" id="47850at2759"/>
<name>A0A9W7ECT1_9STRA</name>
<dbReference type="AlphaFoldDB" id="A0A9W7ECT1"/>
<comment type="caution">
    <text evidence="2">The sequence shown here is derived from an EMBL/GenBank/DDBJ whole genome shotgun (WGS) entry which is preliminary data.</text>
</comment>
<organism evidence="2 3">
    <name type="scientific">Triparma laevis f. longispina</name>
    <dbReference type="NCBI Taxonomy" id="1714387"/>
    <lineage>
        <taxon>Eukaryota</taxon>
        <taxon>Sar</taxon>
        <taxon>Stramenopiles</taxon>
        <taxon>Ochrophyta</taxon>
        <taxon>Bolidophyceae</taxon>
        <taxon>Parmales</taxon>
        <taxon>Triparmaceae</taxon>
        <taxon>Triparma</taxon>
    </lineage>
</organism>